<dbReference type="EMBL" id="JBGEDP010000001">
    <property type="protein sequence ID" value="MEY8015188.1"/>
    <property type="molecule type" value="Genomic_DNA"/>
</dbReference>
<name>A0ABV4BXZ6_9MYCO</name>
<reference evidence="2 3" key="1">
    <citation type="submission" date="2024-08" db="EMBL/GenBank/DDBJ databases">
        <title>Mycobacterium servetensis sp. nov., a novel rapid-growing mycobacterial species recovered from a human patient in Zaragoza, Spain.</title>
        <authorList>
            <person name="Tristancho-Baro A.I."/>
            <person name="Buenestado-Serrano S."/>
            <person name="Garcia De Viedma D."/>
            <person name="Milagro-Beamonte A."/>
            <person name="Burillo N."/>
            <person name="Sanz S."/>
            <person name="Lopez-Calleja A.I."/>
            <person name="Penas-Utrilla D."/>
            <person name="Guardingo M."/>
            <person name="Garcia M.J."/>
            <person name="Vinuelas-Bayon J."/>
        </authorList>
    </citation>
    <scope>NUCLEOTIDE SEQUENCE [LARGE SCALE GENOMIC DNA]</scope>
    <source>
        <strain evidence="3">HUMS_12744610</strain>
    </source>
</reference>
<feature type="transmembrane region" description="Helical" evidence="1">
    <location>
        <begin position="84"/>
        <end position="111"/>
    </location>
</feature>
<comment type="caution">
    <text evidence="2">The sequence shown here is derived from an EMBL/GenBank/DDBJ whole genome shotgun (WGS) entry which is preliminary data.</text>
</comment>
<protein>
    <recommendedName>
        <fullName evidence="4">Transmembrane protein</fullName>
    </recommendedName>
</protein>
<evidence type="ECO:0000256" key="1">
    <source>
        <dbReference type="SAM" id="Phobius"/>
    </source>
</evidence>
<proteinExistence type="predicted"/>
<keyword evidence="1" id="KW-0812">Transmembrane</keyword>
<evidence type="ECO:0000313" key="3">
    <source>
        <dbReference type="Proteomes" id="UP001564760"/>
    </source>
</evidence>
<gene>
    <name evidence="2" type="ORF">AB8998_09275</name>
</gene>
<sequence>MRRDTDTGVTEAMINVKRALLLLPLYVAAMITIDVVFKSAHVNAAKPVPVWMVAGFIGSTIIVVGVGIWYFTRRAAGKVSQKREHAYIAILVGVMVSGFVGDIVSGIAGLFMGGKSLWVMAPSYALAYVVLLWTITFTAKALSNRVDNVDDRSGSSH</sequence>
<feature type="transmembrane region" description="Helical" evidence="1">
    <location>
        <begin position="117"/>
        <end position="135"/>
    </location>
</feature>
<evidence type="ECO:0000313" key="2">
    <source>
        <dbReference type="EMBL" id="MEY8015188.1"/>
    </source>
</evidence>
<feature type="transmembrane region" description="Helical" evidence="1">
    <location>
        <begin position="20"/>
        <end position="37"/>
    </location>
</feature>
<accession>A0ABV4BXZ6</accession>
<keyword evidence="3" id="KW-1185">Reference proteome</keyword>
<feature type="transmembrane region" description="Helical" evidence="1">
    <location>
        <begin position="49"/>
        <end position="72"/>
    </location>
</feature>
<keyword evidence="1" id="KW-1133">Transmembrane helix</keyword>
<dbReference type="RefSeq" id="WP_369737612.1">
    <property type="nucleotide sequence ID" value="NZ_JBGEDP010000001.1"/>
</dbReference>
<evidence type="ECO:0008006" key="4">
    <source>
        <dbReference type="Google" id="ProtNLM"/>
    </source>
</evidence>
<dbReference type="Proteomes" id="UP001564760">
    <property type="component" value="Unassembled WGS sequence"/>
</dbReference>
<organism evidence="2 3">
    <name type="scientific">Mycobacterium servetii</name>
    <dbReference type="NCBI Taxonomy" id="3237418"/>
    <lineage>
        <taxon>Bacteria</taxon>
        <taxon>Bacillati</taxon>
        <taxon>Actinomycetota</taxon>
        <taxon>Actinomycetes</taxon>
        <taxon>Mycobacteriales</taxon>
        <taxon>Mycobacteriaceae</taxon>
        <taxon>Mycobacterium</taxon>
    </lineage>
</organism>
<keyword evidence="1" id="KW-0472">Membrane</keyword>